<dbReference type="STRING" id="1851148.SMSP2_00543"/>
<dbReference type="AlphaFoldDB" id="A0A1Q2MC17"/>
<evidence type="ECO:0000313" key="3">
    <source>
        <dbReference type="Proteomes" id="UP000188181"/>
    </source>
</evidence>
<keyword evidence="1" id="KW-0175">Coiled coil</keyword>
<dbReference type="EMBL" id="CP019646">
    <property type="protein sequence ID" value="AQQ70200.1"/>
    <property type="molecule type" value="Genomic_DNA"/>
</dbReference>
<dbReference type="KEGG" id="pbas:SMSP2_00543"/>
<organism evidence="2 3">
    <name type="scientific">Limihaloglobus sulfuriphilus</name>
    <dbReference type="NCBI Taxonomy" id="1851148"/>
    <lineage>
        <taxon>Bacteria</taxon>
        <taxon>Pseudomonadati</taxon>
        <taxon>Planctomycetota</taxon>
        <taxon>Phycisphaerae</taxon>
        <taxon>Sedimentisphaerales</taxon>
        <taxon>Sedimentisphaeraceae</taxon>
        <taxon>Limihaloglobus</taxon>
    </lineage>
</organism>
<feature type="coiled-coil region" evidence="1">
    <location>
        <begin position="403"/>
        <end position="430"/>
    </location>
</feature>
<dbReference type="Gene3D" id="3.30.420.40">
    <property type="match status" value="2"/>
</dbReference>
<evidence type="ECO:0000313" key="2">
    <source>
        <dbReference type="EMBL" id="AQQ70200.1"/>
    </source>
</evidence>
<accession>A0A1Q2MC17</accession>
<proteinExistence type="predicted"/>
<dbReference type="CDD" id="cd24049">
    <property type="entry name" value="ASKHA_NBD_PilM"/>
    <property type="match status" value="1"/>
</dbReference>
<dbReference type="Proteomes" id="UP000188181">
    <property type="component" value="Chromosome"/>
</dbReference>
<name>A0A1Q2MC17_9BACT</name>
<dbReference type="Gene3D" id="3.30.1490.300">
    <property type="match status" value="1"/>
</dbReference>
<dbReference type="PANTHER" id="PTHR32432:SF3">
    <property type="entry name" value="ETHANOLAMINE UTILIZATION PROTEIN EUTJ"/>
    <property type="match status" value="1"/>
</dbReference>
<dbReference type="InterPro" id="IPR043129">
    <property type="entry name" value="ATPase_NBD"/>
</dbReference>
<protein>
    <submittedName>
        <fullName evidence="2">Ethanolamine utilization protein EutJ</fullName>
    </submittedName>
</protein>
<sequence>MASKAQAVWAIDLGSATLKALKLQVGDDGNLEVVDFDIIEHSKILSGEGVTEEEASTLMAESLKKFTDTHEVGNTDVSLGVAGQASFVRFIKLPPVEAKTLPKVVQFEAVQQIPFDINEVEWDYQLMPETDEPETSVGIFAIKNEIIVSILKKYAELNMNVTCVQTSPMALYNYAHYEFNGFGGSDRKATVLLDIGTNNTHLVICSANRVWQRSFQMGGNDFTEAIEDTFNVSFEKAEKLKKNAPVSKHSRQLFQAMKPVFARLGEEIQRSISYYSGSNNVEYAGMICMGGGMKLQGLTRYLQQSLGMSVIRPDTFRRAKPAADISLPKLNEAVPDLGVVYGLAVQGLDLSTIQSNLLPRRMARSMAWQQKSKFITIAASILLVATLLCLGRALKDKAAYAMNEDIRREIKTVQNQANEASSKLSEAQSMQDEYSRLIEEQLKVFEDRTAILRVMDIIVACMPNPQNNPEQAQLYESFEQGDVAAVTEIPRDQRKQFFVTSFDVRYAQSLASASFAETQVRDVSTGGGAGGMGMGMDMGMPGMGMPGMGMPGMGMPGGDMGGFGMPGYEGGGVEDEFDQDDGPGFVVVIEGYTPYENIAELMDPLGVGDDKSKWGFITRLVNIDQLYEETGLEIFRKESVSHFSYETGVVDLEDKNMPAGIGEKKVVTRVETAEDEKSSRRTGTHKSRNQVFAEEVLVDPMTGEEISKTYDLGPNGEIRFDNNGEEKFIVRDHWFRIKAKFLWNDALNEGSEEED</sequence>
<dbReference type="RefSeq" id="WP_186804814.1">
    <property type="nucleotide sequence ID" value="NZ_CP019646.1"/>
</dbReference>
<dbReference type="InterPro" id="IPR050696">
    <property type="entry name" value="FtsA/MreB"/>
</dbReference>
<dbReference type="Pfam" id="PF11104">
    <property type="entry name" value="PilM_2"/>
    <property type="match status" value="1"/>
</dbReference>
<reference evidence="3" key="1">
    <citation type="submission" date="2017-02" db="EMBL/GenBank/DDBJ databases">
        <title>Comparative genomics and description of representatives of a novel lineage of planctomycetes thriving in anoxic sediments.</title>
        <authorList>
            <person name="Spring S."/>
            <person name="Bunk B."/>
            <person name="Sproer C."/>
        </authorList>
    </citation>
    <scope>NUCLEOTIDE SEQUENCE [LARGE SCALE GENOMIC DNA]</scope>
    <source>
        <strain evidence="3">SM-Chi-D1</strain>
    </source>
</reference>
<gene>
    <name evidence="2" type="ORF">SMSP2_00543</name>
</gene>
<keyword evidence="3" id="KW-1185">Reference proteome</keyword>
<dbReference type="InterPro" id="IPR005883">
    <property type="entry name" value="PilM"/>
</dbReference>
<dbReference type="SUPFAM" id="SSF53067">
    <property type="entry name" value="Actin-like ATPase domain"/>
    <property type="match status" value="2"/>
</dbReference>
<dbReference type="PANTHER" id="PTHR32432">
    <property type="entry name" value="CELL DIVISION PROTEIN FTSA-RELATED"/>
    <property type="match status" value="1"/>
</dbReference>
<evidence type="ECO:0000256" key="1">
    <source>
        <dbReference type="SAM" id="Coils"/>
    </source>
</evidence>